<dbReference type="Gene3D" id="2.130.10.10">
    <property type="entry name" value="YVTN repeat-like/Quinoprotein amine dehydrogenase"/>
    <property type="match status" value="1"/>
</dbReference>
<reference evidence="1 2" key="1">
    <citation type="submission" date="2016-11" db="EMBL/GenBank/DDBJ databases">
        <authorList>
            <person name="Jaros S."/>
            <person name="Januszkiewicz K."/>
            <person name="Wedrychowicz H."/>
        </authorList>
    </citation>
    <scope>NUCLEOTIDE SEQUENCE [LARGE SCALE GENOMIC DNA]</scope>
    <source>
        <strain evidence="1 2">GAS138</strain>
    </source>
</reference>
<evidence type="ECO:0000313" key="2">
    <source>
        <dbReference type="Proteomes" id="UP000189796"/>
    </source>
</evidence>
<name>A0A1M5JZ81_9BRAD</name>
<dbReference type="InterPro" id="IPR015943">
    <property type="entry name" value="WD40/YVTN_repeat-like_dom_sf"/>
</dbReference>
<evidence type="ECO:0000313" key="1">
    <source>
        <dbReference type="EMBL" id="SHG45695.1"/>
    </source>
</evidence>
<sequence length="416" mass="42942">MDAQTERHHHRAEEETTFLQTNLVSDGFVVPAVTIDPNLINPWGLTHSATSPFWVSDNGAGVTTVYNGDGTLVKVGGFPAITIAAPPGQTSPSSPTGDVFNIAGTGFNVTSGGHTGSSVFIFATEDGTISGWSPTVDPASSVLAVDNSQGGTGAVYKGLTIAQTDDGTFLYAANFRNGTVDVFDQNFNQVNSFTDPNVPAGYAPFNVQVLDNHLFVTFALQDPTKHDDVPGVGHGFVDEFDLQGHMLDRVASGGVLDSPWGLAIAPAGFGEFANDLLVGNFGDGTINVFNPKNDHFLGKLEDANGAPITIFDLWSLVPGSGNAGTDPNKIYFTAGVKNEAHGLFGSLAAIPESNNSAMSMTGSNSMTGSMTGSGAMTGAMTTPGTGSMTGSMVGSMTDTLTNPMAGSMTGSHSMHG</sequence>
<accession>A0A1M5JZ81</accession>
<dbReference type="AlphaFoldDB" id="A0A1M5JZ81"/>
<organism evidence="1 2">
    <name type="scientific">Bradyrhizobium erythrophlei</name>
    <dbReference type="NCBI Taxonomy" id="1437360"/>
    <lineage>
        <taxon>Bacteria</taxon>
        <taxon>Pseudomonadati</taxon>
        <taxon>Pseudomonadota</taxon>
        <taxon>Alphaproteobacteria</taxon>
        <taxon>Hyphomicrobiales</taxon>
        <taxon>Nitrobacteraceae</taxon>
        <taxon>Bradyrhizobium</taxon>
    </lineage>
</organism>
<dbReference type="EMBL" id="LT670817">
    <property type="protein sequence ID" value="SHG45695.1"/>
    <property type="molecule type" value="Genomic_DNA"/>
</dbReference>
<gene>
    <name evidence="1" type="ORF">SAMN05443248_1621</name>
</gene>
<dbReference type="OrthoDB" id="581621at2"/>
<dbReference type="Proteomes" id="UP000189796">
    <property type="component" value="Chromosome I"/>
</dbReference>
<protein>
    <submittedName>
        <fullName evidence="1">TIGR03118 family protein</fullName>
    </submittedName>
</protein>
<dbReference type="NCBIfam" id="TIGR03118">
    <property type="entry name" value="PEPCTERM_chp_1"/>
    <property type="match status" value="1"/>
</dbReference>
<dbReference type="SUPFAM" id="SSF63825">
    <property type="entry name" value="YWTD domain"/>
    <property type="match status" value="1"/>
</dbReference>
<proteinExistence type="predicted"/>
<dbReference type="InterPro" id="IPR017549">
    <property type="entry name" value="APMV_L690"/>
</dbReference>